<accession>A0A7H0GL32</accession>
<feature type="domain" description="RNase H type-1" evidence="1">
    <location>
        <begin position="2"/>
        <end position="137"/>
    </location>
</feature>
<organism evidence="2 3">
    <name type="scientific">Diaphorobacter aerolatus</name>
    <dbReference type="NCBI Taxonomy" id="1288495"/>
    <lineage>
        <taxon>Bacteria</taxon>
        <taxon>Pseudomonadati</taxon>
        <taxon>Pseudomonadota</taxon>
        <taxon>Betaproteobacteria</taxon>
        <taxon>Burkholderiales</taxon>
        <taxon>Comamonadaceae</taxon>
        <taxon>Diaphorobacter</taxon>
    </lineage>
</organism>
<dbReference type="Proteomes" id="UP000516028">
    <property type="component" value="Chromosome"/>
</dbReference>
<dbReference type="InterPro" id="IPR053151">
    <property type="entry name" value="RNase_H-like"/>
</dbReference>
<dbReference type="CDD" id="cd09279">
    <property type="entry name" value="RNase_HI_like"/>
    <property type="match status" value="1"/>
</dbReference>
<dbReference type="AlphaFoldDB" id="A0A7H0GL32"/>
<dbReference type="PROSITE" id="PS50879">
    <property type="entry name" value="RNASE_H_1"/>
    <property type="match status" value="1"/>
</dbReference>
<dbReference type="EMBL" id="CP060783">
    <property type="protein sequence ID" value="QNP48998.1"/>
    <property type="molecule type" value="Genomic_DNA"/>
</dbReference>
<evidence type="ECO:0000313" key="2">
    <source>
        <dbReference type="EMBL" id="QNP48998.1"/>
    </source>
</evidence>
<proteinExistence type="predicted"/>
<protein>
    <submittedName>
        <fullName evidence="2">Ribonuclease HI family protein</fullName>
    </submittedName>
</protein>
<dbReference type="RefSeq" id="WP_187724590.1">
    <property type="nucleotide sequence ID" value="NZ_CP060783.1"/>
</dbReference>
<evidence type="ECO:0000259" key="1">
    <source>
        <dbReference type="PROSITE" id="PS50879"/>
    </source>
</evidence>
<dbReference type="KEGG" id="daer:H9K75_02150"/>
<dbReference type="SUPFAM" id="SSF53098">
    <property type="entry name" value="Ribonuclease H-like"/>
    <property type="match status" value="1"/>
</dbReference>
<sequence>MQTRTWLVYIDGSAMPNPGRLGIGGVVYAPDGGVHRFSQRLRRVGCNNEAEARAGIYALEWLHEMRAAHVLIHTDNSILADQLGLAVPKRIERLHAVYEKARNLARQFSSVRVQWIPRHKNAIADALARARFTRRSMLH</sequence>
<dbReference type="Pfam" id="PF13456">
    <property type="entry name" value="RVT_3"/>
    <property type="match status" value="1"/>
</dbReference>
<name>A0A7H0GL32_9BURK</name>
<reference evidence="2 3" key="1">
    <citation type="submission" date="2020-08" db="EMBL/GenBank/DDBJ databases">
        <title>Genome sequence of Diaphorobacter aerolatus KACC 16536T.</title>
        <authorList>
            <person name="Hyun D.-W."/>
            <person name="Bae J.-W."/>
        </authorList>
    </citation>
    <scope>NUCLEOTIDE SEQUENCE [LARGE SCALE GENOMIC DNA]</scope>
    <source>
        <strain evidence="2 3">KACC 16536</strain>
    </source>
</reference>
<gene>
    <name evidence="2" type="ORF">H9K75_02150</name>
</gene>
<dbReference type="GO" id="GO:0003676">
    <property type="term" value="F:nucleic acid binding"/>
    <property type="evidence" value="ECO:0007669"/>
    <property type="project" value="InterPro"/>
</dbReference>
<dbReference type="PANTHER" id="PTHR47723:SF19">
    <property type="entry name" value="POLYNUCLEOTIDYL TRANSFERASE, RIBONUCLEASE H-LIKE SUPERFAMILY PROTEIN"/>
    <property type="match status" value="1"/>
</dbReference>
<dbReference type="InterPro" id="IPR012337">
    <property type="entry name" value="RNaseH-like_sf"/>
</dbReference>
<keyword evidence="3" id="KW-1185">Reference proteome</keyword>
<dbReference type="PANTHER" id="PTHR47723">
    <property type="entry name" value="OS05G0353850 PROTEIN"/>
    <property type="match status" value="1"/>
</dbReference>
<dbReference type="InterPro" id="IPR036397">
    <property type="entry name" value="RNaseH_sf"/>
</dbReference>
<evidence type="ECO:0000313" key="3">
    <source>
        <dbReference type="Proteomes" id="UP000516028"/>
    </source>
</evidence>
<dbReference type="Gene3D" id="3.30.420.10">
    <property type="entry name" value="Ribonuclease H-like superfamily/Ribonuclease H"/>
    <property type="match status" value="1"/>
</dbReference>
<dbReference type="GO" id="GO:0004523">
    <property type="term" value="F:RNA-DNA hybrid ribonuclease activity"/>
    <property type="evidence" value="ECO:0007669"/>
    <property type="project" value="InterPro"/>
</dbReference>
<dbReference type="InterPro" id="IPR002156">
    <property type="entry name" value="RNaseH_domain"/>
</dbReference>